<comment type="caution">
    <text evidence="1">The sequence shown here is derived from an EMBL/GenBank/DDBJ whole genome shotgun (WGS) entry which is preliminary data.</text>
</comment>
<reference evidence="1" key="1">
    <citation type="submission" date="2023-10" db="EMBL/GenBank/DDBJ databases">
        <title>Genome assembly of Pristionchus species.</title>
        <authorList>
            <person name="Yoshida K."/>
            <person name="Sommer R.J."/>
        </authorList>
    </citation>
    <scope>NUCLEOTIDE SEQUENCE</scope>
    <source>
        <strain evidence="1">RS5133</strain>
    </source>
</reference>
<evidence type="ECO:0000313" key="1">
    <source>
        <dbReference type="EMBL" id="GMT31801.1"/>
    </source>
</evidence>
<organism evidence="1 2">
    <name type="scientific">Pristionchus fissidentatus</name>
    <dbReference type="NCBI Taxonomy" id="1538716"/>
    <lineage>
        <taxon>Eukaryota</taxon>
        <taxon>Metazoa</taxon>
        <taxon>Ecdysozoa</taxon>
        <taxon>Nematoda</taxon>
        <taxon>Chromadorea</taxon>
        <taxon>Rhabditida</taxon>
        <taxon>Rhabditina</taxon>
        <taxon>Diplogasteromorpha</taxon>
        <taxon>Diplogasteroidea</taxon>
        <taxon>Neodiplogasteridae</taxon>
        <taxon>Pristionchus</taxon>
    </lineage>
</organism>
<proteinExistence type="predicted"/>
<dbReference type="AlphaFoldDB" id="A0AAV5WHQ2"/>
<protein>
    <submittedName>
        <fullName evidence="1">Uncharacterized protein</fullName>
    </submittedName>
</protein>
<dbReference type="Proteomes" id="UP001432322">
    <property type="component" value="Unassembled WGS sequence"/>
</dbReference>
<sequence length="170" mass="18810">EQLHKREVDSAGVGVRREIASLGGARGFQSVVEQSASLRSKIASVHQSSRLSRHELALEALEWVSNSIICVLDHLPALIHFVCHRAIGLIGLFHSVIFVWRRFPDEIHRSMLGSSVDNASKAGHQKIALSKPDAIRPCVKRTAVQAHSLVGFQAHRREVDSARDSVCREI</sequence>
<dbReference type="EMBL" id="BTSY01000006">
    <property type="protein sequence ID" value="GMT31801.1"/>
    <property type="molecule type" value="Genomic_DNA"/>
</dbReference>
<gene>
    <name evidence="1" type="ORF">PFISCL1PPCAC_23098</name>
</gene>
<name>A0AAV5WHQ2_9BILA</name>
<evidence type="ECO:0000313" key="2">
    <source>
        <dbReference type="Proteomes" id="UP001432322"/>
    </source>
</evidence>
<feature type="non-terminal residue" evidence="1">
    <location>
        <position position="170"/>
    </location>
</feature>
<feature type="non-terminal residue" evidence="1">
    <location>
        <position position="1"/>
    </location>
</feature>
<accession>A0AAV5WHQ2</accession>
<keyword evidence="2" id="KW-1185">Reference proteome</keyword>